<dbReference type="RefSeq" id="WP_008819029.1">
    <property type="nucleotide sequence ID" value="NZ_AP025565.1"/>
</dbReference>
<dbReference type="EMBL" id="JQIF01000046">
    <property type="protein sequence ID" value="KGJ53118.1"/>
    <property type="molecule type" value="Genomic_DNA"/>
</dbReference>
<evidence type="ECO:0000313" key="2">
    <source>
        <dbReference type="EMBL" id="KGJ53118.1"/>
    </source>
</evidence>
<dbReference type="InterPro" id="IPR000387">
    <property type="entry name" value="Tyr_Pase_dom"/>
</dbReference>
<dbReference type="PANTHER" id="PTHR31126:SF1">
    <property type="entry name" value="TYROSINE SPECIFIC PROTEIN PHOSPHATASES DOMAIN-CONTAINING PROTEIN"/>
    <property type="match status" value="1"/>
</dbReference>
<dbReference type="InterPro" id="IPR026893">
    <property type="entry name" value="Tyr/Ser_Pase_IphP-type"/>
</dbReference>
<dbReference type="GO" id="GO:0004721">
    <property type="term" value="F:phosphoprotein phosphatase activity"/>
    <property type="evidence" value="ECO:0007669"/>
    <property type="project" value="InterPro"/>
</dbReference>
<comment type="similarity">
    <text evidence="1">Belongs to the protein-tyrosine phosphatase family.</text>
</comment>
<protein>
    <submittedName>
        <fullName evidence="2">Protein tyrosine phosphatase</fullName>
    </submittedName>
</protein>
<name>A0A099I868_CLOIN</name>
<sequence>MRTARRMRLQGAGNVRDLGGYPCGETITAWQCCYRSDMLNNLTQEDWKKLQEADIQLILDLRSKTEQIQAPYDSERYGIARVSLPFMKEEVPLADSLDEQAQKRFLDSMKLDYVDMVRAVPEAVCAALRHIRNTRKAGHAVLFHCTAGKDRTGILAALLLKLCGVCNEDILADYQVSATYNALGVNRMLPADVMAIPAVRALLDSTPDMLQPLLTMLDEAGCFSYLKSIGMRQDELEELSALLQEP</sequence>
<dbReference type="Proteomes" id="UP000030008">
    <property type="component" value="Unassembled WGS sequence"/>
</dbReference>
<dbReference type="SUPFAM" id="SSF52799">
    <property type="entry name" value="(Phosphotyrosine protein) phosphatases II"/>
    <property type="match status" value="1"/>
</dbReference>
<dbReference type="AlphaFoldDB" id="A0A099I868"/>
<dbReference type="PROSITE" id="PS00383">
    <property type="entry name" value="TYR_PHOSPHATASE_1"/>
    <property type="match status" value="1"/>
</dbReference>
<gene>
    <name evidence="2" type="ORF">CIAN88_10895</name>
</gene>
<dbReference type="InterPro" id="IPR016130">
    <property type="entry name" value="Tyr_Pase_AS"/>
</dbReference>
<dbReference type="Gene3D" id="3.90.190.10">
    <property type="entry name" value="Protein tyrosine phosphatase superfamily"/>
    <property type="match status" value="1"/>
</dbReference>
<reference evidence="2 3" key="1">
    <citation type="submission" date="2014-08" db="EMBL/GenBank/DDBJ databases">
        <title>Clostridium innocuum, an unnegligible vancomycin-resistant pathogen causing extra-intestinal infections.</title>
        <authorList>
            <person name="Feng Y."/>
            <person name="Chiu C.-H."/>
        </authorList>
    </citation>
    <scope>NUCLEOTIDE SEQUENCE [LARGE SCALE GENOMIC DNA]</scope>
    <source>
        <strain evidence="2 3">AN88</strain>
    </source>
</reference>
<evidence type="ECO:0000256" key="1">
    <source>
        <dbReference type="ARBA" id="ARBA00009580"/>
    </source>
</evidence>
<comment type="caution">
    <text evidence="2">The sequence shown here is derived from an EMBL/GenBank/DDBJ whole genome shotgun (WGS) entry which is preliminary data.</text>
</comment>
<dbReference type="Pfam" id="PF13350">
    <property type="entry name" value="Y_phosphatase3"/>
    <property type="match status" value="1"/>
</dbReference>
<dbReference type="InterPro" id="IPR029021">
    <property type="entry name" value="Prot-tyrosine_phosphatase-like"/>
</dbReference>
<accession>A0A099I868</accession>
<dbReference type="PANTHER" id="PTHR31126">
    <property type="entry name" value="TYROSINE-PROTEIN PHOSPHATASE"/>
    <property type="match status" value="1"/>
</dbReference>
<dbReference type="PROSITE" id="PS50056">
    <property type="entry name" value="TYR_PHOSPHATASE_2"/>
    <property type="match status" value="1"/>
</dbReference>
<proteinExistence type="inferred from homology"/>
<evidence type="ECO:0000313" key="3">
    <source>
        <dbReference type="Proteomes" id="UP000030008"/>
    </source>
</evidence>
<organism evidence="2 3">
    <name type="scientific">Clostridium innocuum</name>
    <dbReference type="NCBI Taxonomy" id="1522"/>
    <lineage>
        <taxon>Bacteria</taxon>
        <taxon>Bacillati</taxon>
        <taxon>Bacillota</taxon>
        <taxon>Clostridia</taxon>
        <taxon>Eubacteriales</taxon>
        <taxon>Clostridiaceae</taxon>
        <taxon>Clostridium</taxon>
    </lineage>
</organism>